<dbReference type="RefSeq" id="WP_003887420.1">
    <property type="nucleotide sequence ID" value="NZ_ANBO01000006.1"/>
</dbReference>
<protein>
    <submittedName>
        <fullName evidence="1">Uncharacterized protein</fullName>
    </submittedName>
</protein>
<evidence type="ECO:0000313" key="1">
    <source>
        <dbReference type="EMBL" id="KAB7758591.1"/>
    </source>
</evidence>
<keyword evidence="2" id="KW-1185">Reference proteome</keyword>
<accession>A0A5N5V9M6</accession>
<reference evidence="1 2" key="1">
    <citation type="submission" date="2012-10" db="EMBL/GenBank/DDBJ databases">
        <title>The draft sequence of the Mycobacterium pheli genome.</title>
        <authorList>
            <person name="Pettersson B.M.F."/>
            <person name="Das S."/>
            <person name="Dasgupta S."/>
            <person name="Bhattacharya A."/>
            <person name="Kirsebom L.A."/>
        </authorList>
    </citation>
    <scope>NUCLEOTIDE SEQUENCE [LARGE SCALE GENOMIC DNA]</scope>
    <source>
        <strain evidence="1 2">CCUG 21000</strain>
    </source>
</reference>
<dbReference type="AlphaFoldDB" id="A0A5N5V9M6"/>
<gene>
    <name evidence="1" type="ORF">MPHL21000_05465</name>
</gene>
<name>A0A5N5V9M6_MYCPH</name>
<evidence type="ECO:0000313" key="2">
    <source>
        <dbReference type="Proteomes" id="UP000325690"/>
    </source>
</evidence>
<organism evidence="1 2">
    <name type="scientific">Mycolicibacterium phlei DSM 43239 = CCUG 21000</name>
    <dbReference type="NCBI Taxonomy" id="1226750"/>
    <lineage>
        <taxon>Bacteria</taxon>
        <taxon>Bacillati</taxon>
        <taxon>Actinomycetota</taxon>
        <taxon>Actinomycetes</taxon>
        <taxon>Mycobacteriales</taxon>
        <taxon>Mycobacteriaceae</taxon>
        <taxon>Mycolicibacterium</taxon>
    </lineage>
</organism>
<dbReference type="EMBL" id="ANBP01000005">
    <property type="protein sequence ID" value="KAB7758591.1"/>
    <property type="molecule type" value="Genomic_DNA"/>
</dbReference>
<dbReference type="GeneID" id="74303331"/>
<dbReference type="Proteomes" id="UP000325690">
    <property type="component" value="Unassembled WGS sequence"/>
</dbReference>
<proteinExistence type="predicted"/>
<sequence>MRLTTAFFANRAEVVDDMLNVQGGFWVSTTVDPDAEFFMCDAVVLCECVPEDIGREYTLVIDGEGPTGLRLPAISHTFTVSGPSQFMCLPATALPIERGGGFHRYRFRIDGQHELVDVRLAVRLSFS</sequence>
<comment type="caution">
    <text evidence="1">The sequence shown here is derived from an EMBL/GenBank/DDBJ whole genome shotgun (WGS) entry which is preliminary data.</text>
</comment>